<reference evidence="1 2" key="1">
    <citation type="submission" date="2023-11" db="EMBL/GenBank/DDBJ databases">
        <authorList>
            <person name="Panchal A.K."/>
            <person name="Meaney J.S."/>
            <person name="Karas B.J."/>
            <person name="diCenzo G.C."/>
        </authorList>
    </citation>
    <scope>NUCLEOTIDE SEQUENCE [LARGE SCALE GENOMIC DNA]</scope>
    <source>
        <strain evidence="1 2">NZP2235</strain>
    </source>
</reference>
<keyword evidence="1" id="KW-0808">Transferase</keyword>
<keyword evidence="1" id="KW-0489">Methyltransferase</keyword>
<dbReference type="GO" id="GO:0032259">
    <property type="term" value="P:methylation"/>
    <property type="evidence" value="ECO:0007669"/>
    <property type="project" value="UniProtKB-KW"/>
</dbReference>
<dbReference type="SUPFAM" id="SSF53335">
    <property type="entry name" value="S-adenosyl-L-methionine-dependent methyltransferases"/>
    <property type="match status" value="1"/>
</dbReference>
<sequence>MDIAVHDGYESRKPSRDALIDLFKGEWVSRLPGTEVGTIPSFNDPRVHWAIERAGGVRGKRILELGPMEGGHSYLLSKAGAKSVLGIEANSKCFFKCEIVKKIYDLRNVEFEYGNFVPWLDENDDHFDYVQFAGVLYHMTDPLEVLSDVARITKQIYIWTQYADLVTMPENDPRYQAGIVQIEDKEWHGRPYRAFRRRYNGDLKSDGKFCGGVHTNPVWLEKSTILSALGLLGFDVEIAHDDPKHPNGPSMSIFAQRR</sequence>
<organism evidence="1 2">
    <name type="scientific">Mesorhizobium huakuii</name>
    <dbReference type="NCBI Taxonomy" id="28104"/>
    <lineage>
        <taxon>Bacteria</taxon>
        <taxon>Pseudomonadati</taxon>
        <taxon>Pseudomonadota</taxon>
        <taxon>Alphaproteobacteria</taxon>
        <taxon>Hyphomicrobiales</taxon>
        <taxon>Phyllobacteriaceae</taxon>
        <taxon>Mesorhizobium</taxon>
    </lineage>
</organism>
<name>A0ABZ0VKM0_9HYPH</name>
<dbReference type="RefSeq" id="WP_322418463.1">
    <property type="nucleotide sequence ID" value="NZ_CP139858.1"/>
</dbReference>
<keyword evidence="2" id="KW-1185">Reference proteome</keyword>
<evidence type="ECO:0000313" key="1">
    <source>
        <dbReference type="EMBL" id="WQB98014.1"/>
    </source>
</evidence>
<dbReference type="GO" id="GO:0008168">
    <property type="term" value="F:methyltransferase activity"/>
    <property type="evidence" value="ECO:0007669"/>
    <property type="project" value="UniProtKB-KW"/>
</dbReference>
<dbReference type="CDD" id="cd02440">
    <property type="entry name" value="AdoMet_MTases"/>
    <property type="match status" value="1"/>
</dbReference>
<protein>
    <submittedName>
        <fullName evidence="1">Class I SAM-dependent methyltransferase</fullName>
        <ecNumber evidence="1">2.1.1.-</ecNumber>
    </submittedName>
</protein>
<evidence type="ECO:0000313" key="2">
    <source>
        <dbReference type="Proteomes" id="UP001322481"/>
    </source>
</evidence>
<gene>
    <name evidence="1" type="ORF">U0R22_002156</name>
</gene>
<proteinExistence type="predicted"/>
<dbReference type="Gene3D" id="3.40.50.150">
    <property type="entry name" value="Vaccinia Virus protein VP39"/>
    <property type="match status" value="1"/>
</dbReference>
<dbReference type="EMBL" id="CP139858">
    <property type="protein sequence ID" value="WQB98014.1"/>
    <property type="molecule type" value="Genomic_DNA"/>
</dbReference>
<dbReference type="EC" id="2.1.1.-" evidence="1"/>
<accession>A0ABZ0VKM0</accession>
<dbReference type="Proteomes" id="UP001322481">
    <property type="component" value="Chromosome"/>
</dbReference>
<dbReference type="InterPro" id="IPR029063">
    <property type="entry name" value="SAM-dependent_MTases_sf"/>
</dbReference>
<dbReference type="Pfam" id="PF08003">
    <property type="entry name" value="Methyltransf_9"/>
    <property type="match status" value="1"/>
</dbReference>
<dbReference type="InterPro" id="IPR027555">
    <property type="entry name" value="Mo5U34_MeTrfas-like"/>
</dbReference>